<evidence type="ECO:0000313" key="4">
    <source>
        <dbReference type="Proteomes" id="UP000006294"/>
    </source>
</evidence>
<dbReference type="KEGG" id="axl:AXY_11590"/>
<dbReference type="RefSeq" id="WP_015009896.1">
    <property type="nucleotide sequence ID" value="NC_018704.1"/>
</dbReference>
<dbReference type="OrthoDB" id="2989424at2"/>
<dbReference type="STRING" id="698758.AXY_11590"/>
<feature type="transmembrane region" description="Helical" evidence="2">
    <location>
        <begin position="7"/>
        <end position="27"/>
    </location>
</feature>
<keyword evidence="2" id="KW-1133">Transmembrane helix</keyword>
<gene>
    <name evidence="3" type="ordered locus">AXY_11590</name>
</gene>
<protein>
    <submittedName>
        <fullName evidence="3">Uncharacterized protein</fullName>
    </submittedName>
</protein>
<feature type="compositionally biased region" description="Basic and acidic residues" evidence="1">
    <location>
        <begin position="110"/>
        <end position="119"/>
    </location>
</feature>
<name>K0J3W6_AMPXN</name>
<dbReference type="eggNOG" id="ENOG5033DUF">
    <property type="taxonomic scope" value="Bacteria"/>
</dbReference>
<keyword evidence="4" id="KW-1185">Reference proteome</keyword>
<dbReference type="NCBIfam" id="NF041554">
    <property type="entry name" value="SA1362_fam"/>
    <property type="match status" value="1"/>
</dbReference>
<accession>K0J3W6</accession>
<evidence type="ECO:0000256" key="1">
    <source>
        <dbReference type="SAM" id="MobiDB-lite"/>
    </source>
</evidence>
<dbReference type="EMBL" id="AP012050">
    <property type="protein sequence ID" value="BAM47291.1"/>
    <property type="molecule type" value="Genomic_DNA"/>
</dbReference>
<keyword evidence="2" id="KW-0472">Membrane</keyword>
<dbReference type="AlphaFoldDB" id="K0J3W6"/>
<dbReference type="Proteomes" id="UP000006294">
    <property type="component" value="Chromosome"/>
</dbReference>
<feature type="compositionally biased region" description="Basic residues" evidence="1">
    <location>
        <begin position="72"/>
        <end position="84"/>
    </location>
</feature>
<reference evidence="3 4" key="1">
    <citation type="submission" date="2011-01" db="EMBL/GenBank/DDBJ databases">
        <title>Whole genome sequence of Amphibacillus xylinus NBRC 15112.</title>
        <authorList>
            <person name="Nakazawa H."/>
            <person name="Katano Y."/>
            <person name="Nakamura S."/>
            <person name="Sasagawa M."/>
            <person name="Fukada J."/>
            <person name="Arai T."/>
            <person name="Sasakura N."/>
            <person name="Mochizuki D."/>
            <person name="Hosoyama A."/>
            <person name="Harada K."/>
            <person name="Horikawa H."/>
            <person name="Kato Y."/>
            <person name="Harada T."/>
            <person name="Sasaki K."/>
            <person name="Sekiguchi M."/>
            <person name="Hodoyama M."/>
            <person name="Nishiko R."/>
            <person name="Narita H."/>
            <person name="Hanamaki A."/>
            <person name="Hata C."/>
            <person name="Konno Y."/>
            <person name="Niimura Y."/>
            <person name="Yamazaki S."/>
            <person name="Fujita N."/>
        </authorList>
    </citation>
    <scope>NUCLEOTIDE SEQUENCE [LARGE SCALE GENOMIC DNA]</scope>
    <source>
        <strain evidence="4">ATCC 51415 / DSM 6626 / JCM 7361 / LMG 17667 / NBRC 15112 / Ep01</strain>
    </source>
</reference>
<organism evidence="3 4">
    <name type="scientific">Amphibacillus xylanus (strain ATCC 51415 / DSM 6626 / JCM 7361 / LMG 17667 / NBRC 15112 / Ep01)</name>
    <dbReference type="NCBI Taxonomy" id="698758"/>
    <lineage>
        <taxon>Bacteria</taxon>
        <taxon>Bacillati</taxon>
        <taxon>Bacillota</taxon>
        <taxon>Bacilli</taxon>
        <taxon>Bacillales</taxon>
        <taxon>Bacillaceae</taxon>
        <taxon>Amphibacillus</taxon>
    </lineage>
</organism>
<dbReference type="HOGENOM" id="CLU_148482_0_0_9"/>
<evidence type="ECO:0000313" key="3">
    <source>
        <dbReference type="EMBL" id="BAM47291.1"/>
    </source>
</evidence>
<dbReference type="InterPro" id="IPR048110">
    <property type="entry name" value="SA1362/YqhP-like"/>
</dbReference>
<evidence type="ECO:0000256" key="2">
    <source>
        <dbReference type="SAM" id="Phobius"/>
    </source>
</evidence>
<proteinExistence type="predicted"/>
<keyword evidence="2" id="KW-0812">Transmembrane</keyword>
<feature type="region of interest" description="Disordered" evidence="1">
    <location>
        <begin position="72"/>
        <end position="125"/>
    </location>
</feature>
<feature type="transmembrane region" description="Helical" evidence="2">
    <location>
        <begin position="33"/>
        <end position="54"/>
    </location>
</feature>
<sequence>MRNKTQISPIILIIMPFALLGLLTLLFSSSMTFLKGTLIIATIVGSVFLFRYLFLYRRRINQDELRKYRKAAKQSRKRYQHKSKQQMVNTHLKKVTSISNKKKPNPPHLRVIDGKKSTKNDPLSL</sequence>